<dbReference type="PANTHER" id="PTHR23506">
    <property type="entry name" value="GH10249P"/>
    <property type="match status" value="1"/>
</dbReference>
<evidence type="ECO:0000256" key="2">
    <source>
        <dbReference type="ARBA" id="ARBA00022448"/>
    </source>
</evidence>
<feature type="transmembrane region" description="Helical" evidence="6">
    <location>
        <begin position="102"/>
        <end position="124"/>
    </location>
</feature>
<dbReference type="InterPro" id="IPR050930">
    <property type="entry name" value="MFS_Vesicular_Transporter"/>
</dbReference>
<feature type="transmembrane region" description="Helical" evidence="6">
    <location>
        <begin position="277"/>
        <end position="297"/>
    </location>
</feature>
<feature type="transmembrane region" description="Helical" evidence="6">
    <location>
        <begin position="196"/>
        <end position="217"/>
    </location>
</feature>
<keyword evidence="2" id="KW-0813">Transport</keyword>
<evidence type="ECO:0000256" key="6">
    <source>
        <dbReference type="SAM" id="Phobius"/>
    </source>
</evidence>
<feature type="signal peptide" evidence="7">
    <location>
        <begin position="1"/>
        <end position="18"/>
    </location>
</feature>
<feature type="transmembrane region" description="Helical" evidence="6">
    <location>
        <begin position="166"/>
        <end position="184"/>
    </location>
</feature>
<organism evidence="9 10">
    <name type="scientific">Priapulus caudatus</name>
    <name type="common">Priapulid worm</name>
    <dbReference type="NCBI Taxonomy" id="37621"/>
    <lineage>
        <taxon>Eukaryota</taxon>
        <taxon>Metazoa</taxon>
        <taxon>Ecdysozoa</taxon>
        <taxon>Scalidophora</taxon>
        <taxon>Priapulida</taxon>
        <taxon>Priapulimorpha</taxon>
        <taxon>Priapulimorphida</taxon>
        <taxon>Priapulidae</taxon>
        <taxon>Priapulus</taxon>
    </lineage>
</organism>
<dbReference type="Pfam" id="PF07690">
    <property type="entry name" value="MFS_1"/>
    <property type="match status" value="1"/>
</dbReference>
<evidence type="ECO:0000256" key="7">
    <source>
        <dbReference type="SAM" id="SignalP"/>
    </source>
</evidence>
<dbReference type="RefSeq" id="XP_014662219.1">
    <property type="nucleotide sequence ID" value="XM_014806733.1"/>
</dbReference>
<dbReference type="CDD" id="cd17384">
    <property type="entry name" value="MFS_SLC18A1_2_VAT1_2"/>
    <property type="match status" value="1"/>
</dbReference>
<feature type="domain" description="Major facilitator superfamily (MFS) profile" evidence="8">
    <location>
        <begin position="2"/>
        <end position="421"/>
    </location>
</feature>
<keyword evidence="4 6" id="KW-1133">Transmembrane helix</keyword>
<dbReference type="PROSITE" id="PS50850">
    <property type="entry name" value="MFS"/>
    <property type="match status" value="1"/>
</dbReference>
<dbReference type="InterPro" id="IPR036259">
    <property type="entry name" value="MFS_trans_sf"/>
</dbReference>
<feature type="chain" id="PRO_5045789569" evidence="7">
    <location>
        <begin position="19"/>
        <end position="460"/>
    </location>
</feature>
<dbReference type="SUPFAM" id="SSF103473">
    <property type="entry name" value="MFS general substrate transporter"/>
    <property type="match status" value="1"/>
</dbReference>
<proteinExistence type="predicted"/>
<gene>
    <name evidence="10" type="primary">LOC106805224</name>
</gene>
<feature type="transmembrane region" description="Helical" evidence="6">
    <location>
        <begin position="130"/>
        <end position="154"/>
    </location>
</feature>
<keyword evidence="3 6" id="KW-0812">Transmembrane</keyword>
<evidence type="ECO:0000259" key="8">
    <source>
        <dbReference type="PROSITE" id="PS50850"/>
    </source>
</evidence>
<evidence type="ECO:0000313" key="10">
    <source>
        <dbReference type="RefSeq" id="XP_014662219.1"/>
    </source>
</evidence>
<dbReference type="InterPro" id="IPR011701">
    <property type="entry name" value="MFS"/>
</dbReference>
<sequence>MVLFIVFLALLLDNMLYTVVVPIIPDYLYTLEHHREYVYSNDATENPSSLANSTSIRSHNATIGDQNDDLGNENSQVGWLFSSKAIVQLFANLLVGPLTNRIGYTIPMFVGVIVLIISTMIFSVAQSYGWLFFARSVQGIGSACSAIAGLGMLADRYKDDKERSQAMGIALGGMAAGVLVGYPFGSLMYDFVGQTAPFIFIIFLGLLGGVLQAVILQPSVESKVRTEGAPLLELAKDPYILISATIICVSTFAMAILETTLPIWLMETMQPPTWQLGTVFLPDSIGYLLGTNLFGIVAFKLGRWICAMSAVLIIGCCLVMIPFATQIAHLLIPHFGVGLGIGIVDSSIIPLLGHIVDVRYVSIYGSVYAIGQTASCLAYSVGPGVGGELNEAVGFSWVMRIVAILNFLVAPLCFFLRRLPESEESVSILMNECPIAYSTETQQPIYVTTGHTRLIDEDSD</sequence>
<dbReference type="InterPro" id="IPR020846">
    <property type="entry name" value="MFS_dom"/>
</dbReference>
<protein>
    <submittedName>
        <fullName evidence="10">Synaptic vesicular amine transporter-like isoform X1</fullName>
    </submittedName>
</protein>
<dbReference type="GeneID" id="106805224"/>
<evidence type="ECO:0000313" key="9">
    <source>
        <dbReference type="Proteomes" id="UP000695022"/>
    </source>
</evidence>
<dbReference type="Proteomes" id="UP000695022">
    <property type="component" value="Unplaced"/>
</dbReference>
<feature type="transmembrane region" description="Helical" evidence="6">
    <location>
        <begin position="77"/>
        <end position="95"/>
    </location>
</feature>
<name>A0ABM1DQJ8_PRICU</name>
<evidence type="ECO:0000256" key="3">
    <source>
        <dbReference type="ARBA" id="ARBA00022692"/>
    </source>
</evidence>
<comment type="subcellular location">
    <subcellularLocation>
        <location evidence="1">Membrane</location>
        <topology evidence="1">Multi-pass membrane protein</topology>
    </subcellularLocation>
</comment>
<keyword evidence="7" id="KW-0732">Signal</keyword>
<feature type="transmembrane region" description="Helical" evidence="6">
    <location>
        <begin position="238"/>
        <end position="257"/>
    </location>
</feature>
<evidence type="ECO:0000256" key="5">
    <source>
        <dbReference type="ARBA" id="ARBA00023136"/>
    </source>
</evidence>
<keyword evidence="9" id="KW-1185">Reference proteome</keyword>
<feature type="transmembrane region" description="Helical" evidence="6">
    <location>
        <begin position="304"/>
        <end position="325"/>
    </location>
</feature>
<evidence type="ECO:0000256" key="1">
    <source>
        <dbReference type="ARBA" id="ARBA00004141"/>
    </source>
</evidence>
<accession>A0ABM1DQJ8</accession>
<feature type="transmembrane region" description="Helical" evidence="6">
    <location>
        <begin position="394"/>
        <end position="416"/>
    </location>
</feature>
<evidence type="ECO:0000256" key="4">
    <source>
        <dbReference type="ARBA" id="ARBA00022989"/>
    </source>
</evidence>
<reference evidence="10" key="1">
    <citation type="submission" date="2025-08" db="UniProtKB">
        <authorList>
            <consortium name="RefSeq"/>
        </authorList>
    </citation>
    <scope>IDENTIFICATION</scope>
</reference>
<keyword evidence="5 6" id="KW-0472">Membrane</keyword>
<dbReference type="Gene3D" id="1.20.1250.20">
    <property type="entry name" value="MFS general substrate transporter like domains"/>
    <property type="match status" value="1"/>
</dbReference>
<feature type="transmembrane region" description="Helical" evidence="6">
    <location>
        <begin position="360"/>
        <end position="382"/>
    </location>
</feature>
<dbReference type="PANTHER" id="PTHR23506:SF4">
    <property type="entry name" value="PORTABELLA"/>
    <property type="match status" value="1"/>
</dbReference>
<feature type="transmembrane region" description="Helical" evidence="6">
    <location>
        <begin position="331"/>
        <end position="353"/>
    </location>
</feature>